<dbReference type="EMBL" id="GGEC01068079">
    <property type="protein sequence ID" value="MBX48563.1"/>
    <property type="molecule type" value="Transcribed_RNA"/>
</dbReference>
<protein>
    <submittedName>
        <fullName evidence="1">Uncharacterized protein</fullName>
    </submittedName>
</protein>
<dbReference type="AlphaFoldDB" id="A0A2P2P1P4"/>
<sequence>MYYMMLSLLDFKIKFKVSIADVLQPFQHLRHKNTFLW</sequence>
<reference evidence="1" key="1">
    <citation type="submission" date="2018-02" db="EMBL/GenBank/DDBJ databases">
        <title>Rhizophora mucronata_Transcriptome.</title>
        <authorList>
            <person name="Meera S.P."/>
            <person name="Sreeshan A."/>
            <person name="Augustine A."/>
        </authorList>
    </citation>
    <scope>NUCLEOTIDE SEQUENCE</scope>
    <source>
        <tissue evidence="1">Leaf</tissue>
    </source>
</reference>
<organism evidence="1">
    <name type="scientific">Rhizophora mucronata</name>
    <name type="common">Asiatic mangrove</name>
    <dbReference type="NCBI Taxonomy" id="61149"/>
    <lineage>
        <taxon>Eukaryota</taxon>
        <taxon>Viridiplantae</taxon>
        <taxon>Streptophyta</taxon>
        <taxon>Embryophyta</taxon>
        <taxon>Tracheophyta</taxon>
        <taxon>Spermatophyta</taxon>
        <taxon>Magnoliopsida</taxon>
        <taxon>eudicotyledons</taxon>
        <taxon>Gunneridae</taxon>
        <taxon>Pentapetalae</taxon>
        <taxon>rosids</taxon>
        <taxon>fabids</taxon>
        <taxon>Malpighiales</taxon>
        <taxon>Rhizophoraceae</taxon>
        <taxon>Rhizophora</taxon>
    </lineage>
</organism>
<accession>A0A2P2P1P4</accession>
<proteinExistence type="predicted"/>
<name>A0A2P2P1P4_RHIMU</name>
<evidence type="ECO:0000313" key="1">
    <source>
        <dbReference type="EMBL" id="MBX48563.1"/>
    </source>
</evidence>